<name>A0AC34F907_9BILA</name>
<evidence type="ECO:0000313" key="1">
    <source>
        <dbReference type="Proteomes" id="UP000887579"/>
    </source>
</evidence>
<sequence>MKKEVEDYQGKKLTEAVITVPAAFNQTQINATIEAGKLAGLESIHTLPEPIAACLTYASKKQIPDNSTVLLFDLGGGTLDVCVIRIKDQNLNILGTFGDLYLGGRDFDAVLVNHFTAVLKHNYNLDLINDMNDGKLLKRYKLLLLCQGIKHDLQCAESAWLDVDDIDGNLDGQITIKKDEFEKFSEGLLLRIRYKIFGALNNINMDTTHISHILLAGGGCRMAMVKELLKNIFPNSQHLCTIDPDWAVAYGATLYSYYLKTVKHEDFKTKNQQESSQGTSKLEPQKTETQNETQNPQPSADITHPAQQDMFRGSDNIQSMTNRLLLETGNKYLKEMKKQQNSPQQQQPQPQHLYPPLNTLSLLNQLFQKGLGR</sequence>
<organism evidence="1 2">
    <name type="scientific">Panagrolaimus sp. ES5</name>
    <dbReference type="NCBI Taxonomy" id="591445"/>
    <lineage>
        <taxon>Eukaryota</taxon>
        <taxon>Metazoa</taxon>
        <taxon>Ecdysozoa</taxon>
        <taxon>Nematoda</taxon>
        <taxon>Chromadorea</taxon>
        <taxon>Rhabditida</taxon>
        <taxon>Tylenchina</taxon>
        <taxon>Panagrolaimomorpha</taxon>
        <taxon>Panagrolaimoidea</taxon>
        <taxon>Panagrolaimidae</taxon>
        <taxon>Panagrolaimus</taxon>
    </lineage>
</organism>
<protein>
    <submittedName>
        <fullName evidence="2">Heat shock protein 70</fullName>
    </submittedName>
</protein>
<dbReference type="WBParaSite" id="ES5_v2.g13574.t1">
    <property type="protein sequence ID" value="ES5_v2.g13574.t1"/>
    <property type="gene ID" value="ES5_v2.g13574"/>
</dbReference>
<reference evidence="2" key="1">
    <citation type="submission" date="2022-11" db="UniProtKB">
        <authorList>
            <consortium name="WormBaseParasite"/>
        </authorList>
    </citation>
    <scope>IDENTIFICATION</scope>
</reference>
<evidence type="ECO:0000313" key="2">
    <source>
        <dbReference type="WBParaSite" id="ES5_v2.g13574.t1"/>
    </source>
</evidence>
<accession>A0AC34F907</accession>
<dbReference type="Proteomes" id="UP000887579">
    <property type="component" value="Unplaced"/>
</dbReference>
<proteinExistence type="predicted"/>